<keyword evidence="4" id="KW-1185">Reference proteome</keyword>
<proteinExistence type="predicted"/>
<dbReference type="InterPro" id="IPR038765">
    <property type="entry name" value="Papain-like_cys_pep_sf"/>
</dbReference>
<reference evidence="3" key="1">
    <citation type="submission" date="2020-12" db="EMBL/GenBank/DDBJ databases">
        <title>Geomonas sp. Red875, isolated from river sediment.</title>
        <authorList>
            <person name="Xu Z."/>
            <person name="Zhang Z."/>
            <person name="Masuda Y."/>
            <person name="Itoh H."/>
            <person name="Senoo K."/>
        </authorList>
    </citation>
    <scope>NUCLEOTIDE SEQUENCE</scope>
    <source>
        <strain evidence="3">Red875</strain>
    </source>
</reference>
<evidence type="ECO:0000256" key="1">
    <source>
        <dbReference type="SAM" id="MobiDB-lite"/>
    </source>
</evidence>
<protein>
    <submittedName>
        <fullName evidence="3">CHAP domain-containing protein</fullName>
    </submittedName>
</protein>
<gene>
    <name evidence="3" type="ORF">JFN93_21040</name>
</gene>
<comment type="caution">
    <text evidence="3">The sequence shown here is derived from an EMBL/GenBank/DDBJ whole genome shotgun (WGS) entry which is preliminary data.</text>
</comment>
<dbReference type="Proteomes" id="UP000636888">
    <property type="component" value="Unassembled WGS sequence"/>
</dbReference>
<dbReference type="SUPFAM" id="SSF54001">
    <property type="entry name" value="Cysteine proteinases"/>
    <property type="match status" value="1"/>
</dbReference>
<dbReference type="EMBL" id="JAEMHM010000021">
    <property type="protein sequence ID" value="MBJ6727204.1"/>
    <property type="molecule type" value="Genomic_DNA"/>
</dbReference>
<dbReference type="Pfam" id="PF05257">
    <property type="entry name" value="CHAP"/>
    <property type="match status" value="1"/>
</dbReference>
<accession>A0A8J7M1Y4</accession>
<dbReference type="AlphaFoldDB" id="A0A8J7M1Y4"/>
<dbReference type="PROSITE" id="PS50911">
    <property type="entry name" value="CHAP"/>
    <property type="match status" value="1"/>
</dbReference>
<organism evidence="3 4">
    <name type="scientific">Geomesophilobacter sediminis</name>
    <dbReference type="NCBI Taxonomy" id="2798584"/>
    <lineage>
        <taxon>Bacteria</taxon>
        <taxon>Pseudomonadati</taxon>
        <taxon>Thermodesulfobacteriota</taxon>
        <taxon>Desulfuromonadia</taxon>
        <taxon>Geobacterales</taxon>
        <taxon>Geobacteraceae</taxon>
        <taxon>Geomesophilobacter</taxon>
    </lineage>
</organism>
<feature type="domain" description="Peptidase C51" evidence="2">
    <location>
        <begin position="44"/>
        <end position="174"/>
    </location>
</feature>
<evidence type="ECO:0000259" key="2">
    <source>
        <dbReference type="PROSITE" id="PS50911"/>
    </source>
</evidence>
<evidence type="ECO:0000313" key="3">
    <source>
        <dbReference type="EMBL" id="MBJ6727204.1"/>
    </source>
</evidence>
<name>A0A8J7M1Y4_9BACT</name>
<dbReference type="RefSeq" id="WP_199386119.1">
    <property type="nucleotide sequence ID" value="NZ_JAEMHM010000021.1"/>
</dbReference>
<sequence length="176" mass="19896">MKRVLMRYILIVVAVLLTQGSVWGKSKKHDDDKSKDAKQENNDNKKNDKKHDETPSKTAGGNHFIAGQCTWFVAEKVKENWGIWIPWSGNAGTWYDHAKDAKFKVGSKPAKSSIIVFKPIPGKSPERGGVGHVAWVKNVKGDQVSIEEMNFEKQNERSVRMVSAHDDLIKGYIYEK</sequence>
<dbReference type="InterPro" id="IPR007921">
    <property type="entry name" value="CHAP_dom"/>
</dbReference>
<dbReference type="Gene3D" id="3.90.1720.10">
    <property type="entry name" value="endopeptidase domain like (from Nostoc punctiforme)"/>
    <property type="match status" value="1"/>
</dbReference>
<feature type="compositionally biased region" description="Basic and acidic residues" evidence="1">
    <location>
        <begin position="28"/>
        <end position="55"/>
    </location>
</feature>
<evidence type="ECO:0000313" key="4">
    <source>
        <dbReference type="Proteomes" id="UP000636888"/>
    </source>
</evidence>
<feature type="region of interest" description="Disordered" evidence="1">
    <location>
        <begin position="24"/>
        <end position="61"/>
    </location>
</feature>